<evidence type="ECO:0000256" key="2">
    <source>
        <dbReference type="SAM" id="Phobius"/>
    </source>
</evidence>
<keyword evidence="2" id="KW-1133">Transmembrane helix</keyword>
<accession>A0A4E0QWU2</accession>
<feature type="transmembrane region" description="Helical" evidence="2">
    <location>
        <begin position="51"/>
        <end position="73"/>
    </location>
</feature>
<evidence type="ECO:0000313" key="4">
    <source>
        <dbReference type="Proteomes" id="UP000030428"/>
    </source>
</evidence>
<feature type="region of interest" description="Disordered" evidence="1">
    <location>
        <begin position="80"/>
        <end position="121"/>
    </location>
</feature>
<dbReference type="EMBL" id="JSZA02000004">
    <property type="protein sequence ID" value="TGO03700.1"/>
    <property type="molecule type" value="Genomic_DNA"/>
</dbReference>
<reference evidence="3 4" key="1">
    <citation type="journal article" date="2016" name="Front. Microbiol.">
        <title>Single-Cell (Meta-)Genomics of a Dimorphic Candidatus Thiomargarita nelsonii Reveals Genomic Plasticity.</title>
        <authorList>
            <person name="Flood B.E."/>
            <person name="Fliss P."/>
            <person name="Jones D.S."/>
            <person name="Dick G.J."/>
            <person name="Jain S."/>
            <person name="Kaster A.K."/>
            <person name="Winkel M."/>
            <person name="Mussmann M."/>
            <person name="Bailey J."/>
        </authorList>
    </citation>
    <scope>NUCLEOTIDE SEQUENCE [LARGE SCALE GENOMIC DNA]</scope>
    <source>
        <strain evidence="3">Hydrate Ridge</strain>
    </source>
</reference>
<keyword evidence="2" id="KW-0812">Transmembrane</keyword>
<evidence type="ECO:0000313" key="3">
    <source>
        <dbReference type="EMBL" id="TGO03700.1"/>
    </source>
</evidence>
<gene>
    <name evidence="3" type="ORF">PN36_01670</name>
</gene>
<comment type="caution">
    <text evidence="3">The sequence shown here is derived from an EMBL/GenBank/DDBJ whole genome shotgun (WGS) entry which is preliminary data.</text>
</comment>
<evidence type="ECO:0000256" key="1">
    <source>
        <dbReference type="SAM" id="MobiDB-lite"/>
    </source>
</evidence>
<dbReference type="AlphaFoldDB" id="A0A4E0QWU2"/>
<name>A0A4E0QWU2_9GAMM</name>
<dbReference type="Proteomes" id="UP000030428">
    <property type="component" value="Unassembled WGS sequence"/>
</dbReference>
<proteinExistence type="predicted"/>
<sequence>MADNSLRGLAKAYFNGDSEWDTYLQQRSQLIDKITKAPIVDKQSSTPIVKYAIVAGMILLFFVWGALGVFWVLKEPKAPLDSEHQAAQTNPIAQTDPPPPSEPAQQEEGGNFDESQAANLE</sequence>
<protein>
    <submittedName>
        <fullName evidence="3">Uncharacterized protein</fullName>
    </submittedName>
</protein>
<organism evidence="3 4">
    <name type="scientific">Candidatus Thiomargarita nelsonii</name>
    <dbReference type="NCBI Taxonomy" id="1003181"/>
    <lineage>
        <taxon>Bacteria</taxon>
        <taxon>Pseudomonadati</taxon>
        <taxon>Pseudomonadota</taxon>
        <taxon>Gammaproteobacteria</taxon>
        <taxon>Thiotrichales</taxon>
        <taxon>Thiotrichaceae</taxon>
        <taxon>Thiomargarita</taxon>
    </lineage>
</organism>
<keyword evidence="2" id="KW-0472">Membrane</keyword>
<keyword evidence="4" id="KW-1185">Reference proteome</keyword>